<keyword evidence="1" id="KW-0472">Membrane</keyword>
<evidence type="ECO:0000256" key="1">
    <source>
        <dbReference type="SAM" id="Phobius"/>
    </source>
</evidence>
<feature type="transmembrane region" description="Helical" evidence="1">
    <location>
        <begin position="77"/>
        <end position="99"/>
    </location>
</feature>
<feature type="transmembrane region" description="Helical" evidence="1">
    <location>
        <begin position="105"/>
        <end position="126"/>
    </location>
</feature>
<dbReference type="Proteomes" id="UP001500503">
    <property type="component" value="Unassembled WGS sequence"/>
</dbReference>
<dbReference type="EMBL" id="BAABHF010000013">
    <property type="protein sequence ID" value="GAA4488535.1"/>
    <property type="molecule type" value="Genomic_DNA"/>
</dbReference>
<feature type="transmembrane region" description="Helical" evidence="1">
    <location>
        <begin position="159"/>
        <end position="176"/>
    </location>
</feature>
<feature type="transmembrane region" description="Helical" evidence="1">
    <location>
        <begin position="133"/>
        <end position="153"/>
    </location>
</feature>
<organism evidence="2 3">
    <name type="scientific">Actinoallomurus oryzae</name>
    <dbReference type="NCBI Taxonomy" id="502180"/>
    <lineage>
        <taxon>Bacteria</taxon>
        <taxon>Bacillati</taxon>
        <taxon>Actinomycetota</taxon>
        <taxon>Actinomycetes</taxon>
        <taxon>Streptosporangiales</taxon>
        <taxon>Thermomonosporaceae</taxon>
        <taxon>Actinoallomurus</taxon>
    </lineage>
</organism>
<feature type="transmembrane region" description="Helical" evidence="1">
    <location>
        <begin position="7"/>
        <end position="27"/>
    </location>
</feature>
<keyword evidence="1" id="KW-1133">Transmembrane helix</keyword>
<sequence>MTRKVVGNLILGQAVLYVGLLMCVALKPDGLGANDGISYYGIFRQTVVPYAIAILGPGYFIWTALRTAAPFAPAPVYVRRMANCLAAMSVLVVLTPYSANLVFDWVHTLAGTFLFVLQLVLGLRMLGWSGGDGWTAGLLLAQFLSGVFCAIYVLPKHGFLLQGQVAFQIAFGALLVRTTRLFVPDTVVQTT</sequence>
<feature type="transmembrane region" description="Helical" evidence="1">
    <location>
        <begin position="47"/>
        <end position="65"/>
    </location>
</feature>
<accession>A0ABP8PJS7</accession>
<dbReference type="RefSeq" id="WP_345459939.1">
    <property type="nucleotide sequence ID" value="NZ_BAABHF010000013.1"/>
</dbReference>
<evidence type="ECO:0000313" key="2">
    <source>
        <dbReference type="EMBL" id="GAA4488535.1"/>
    </source>
</evidence>
<name>A0ABP8PJS7_9ACTN</name>
<comment type="caution">
    <text evidence="2">The sequence shown here is derived from an EMBL/GenBank/DDBJ whole genome shotgun (WGS) entry which is preliminary data.</text>
</comment>
<keyword evidence="3" id="KW-1185">Reference proteome</keyword>
<protein>
    <submittedName>
        <fullName evidence="2">Uncharacterized protein</fullName>
    </submittedName>
</protein>
<gene>
    <name evidence="2" type="ORF">GCM10023191_018070</name>
</gene>
<keyword evidence="1" id="KW-0812">Transmembrane</keyword>
<evidence type="ECO:0000313" key="3">
    <source>
        <dbReference type="Proteomes" id="UP001500503"/>
    </source>
</evidence>
<reference evidence="3" key="1">
    <citation type="journal article" date="2019" name="Int. J. Syst. Evol. Microbiol.">
        <title>The Global Catalogue of Microorganisms (GCM) 10K type strain sequencing project: providing services to taxonomists for standard genome sequencing and annotation.</title>
        <authorList>
            <consortium name="The Broad Institute Genomics Platform"/>
            <consortium name="The Broad Institute Genome Sequencing Center for Infectious Disease"/>
            <person name="Wu L."/>
            <person name="Ma J."/>
        </authorList>
    </citation>
    <scope>NUCLEOTIDE SEQUENCE [LARGE SCALE GENOMIC DNA]</scope>
    <source>
        <strain evidence="3">JCM 17933</strain>
    </source>
</reference>
<proteinExistence type="predicted"/>